<proteinExistence type="predicted"/>
<evidence type="ECO:0000313" key="3">
    <source>
        <dbReference type="Proteomes" id="UP000544331"/>
    </source>
</evidence>
<reference evidence="2 3" key="1">
    <citation type="submission" date="2020-05" db="EMBL/GenBank/DDBJ databases">
        <title>Identification and distribution of gene clusters putatively required for synthesis of sphingolipid metabolism inhibitors in phylogenetically diverse species of the filamentous fungus Fusarium.</title>
        <authorList>
            <person name="Kim H.-S."/>
            <person name="Busman M."/>
            <person name="Brown D.W."/>
            <person name="Divon H."/>
            <person name="Uhlig S."/>
            <person name="Proctor R.H."/>
        </authorList>
    </citation>
    <scope>NUCLEOTIDE SEQUENCE [LARGE SCALE GENOMIC DNA]</scope>
    <source>
        <strain evidence="2 3">NRRL 66235</strain>
    </source>
</reference>
<organism evidence="2 3">
    <name type="scientific">Fusarium mundagurra</name>
    <dbReference type="NCBI Taxonomy" id="1567541"/>
    <lineage>
        <taxon>Eukaryota</taxon>
        <taxon>Fungi</taxon>
        <taxon>Dikarya</taxon>
        <taxon>Ascomycota</taxon>
        <taxon>Pezizomycotina</taxon>
        <taxon>Sordariomycetes</taxon>
        <taxon>Hypocreomycetidae</taxon>
        <taxon>Hypocreales</taxon>
        <taxon>Nectriaceae</taxon>
        <taxon>Fusarium</taxon>
        <taxon>Fusarium fujikuroi species complex</taxon>
    </lineage>
</organism>
<sequence length="263" mass="29337">MSITKSLHKLTSKCFAALSSTTQPSSLPPTITIALAHVIDSNARPHFFYNRLGVHTPECETFNKGDARNLHQRPIAGHFLYEKLIEQRRQALKPKRHPVEGASNVLGVRIYQRRLRDLTPALCGAVEGRRHKPSSTPNHIPLFVVPLTVNSIGPIASNKRLRPNERTRLPRRYPPKLHYALDNPIDNMDGLARPAIQHIQVLFEPHGSFSERMAGQLLVGLKTCALEESPRGEKRKRDEMDVAEEGKSVKSWDAIAQPAAGPG</sequence>
<protein>
    <submittedName>
        <fullName evidence="2">Uncharacterized protein</fullName>
    </submittedName>
</protein>
<name>A0A8H5XPW5_9HYPO</name>
<dbReference type="EMBL" id="JAAOAN010000982">
    <property type="protein sequence ID" value="KAF5697728.1"/>
    <property type="molecule type" value="Genomic_DNA"/>
</dbReference>
<dbReference type="AlphaFoldDB" id="A0A8H5XPW5"/>
<dbReference type="OrthoDB" id="5343483at2759"/>
<dbReference type="Proteomes" id="UP000544331">
    <property type="component" value="Unassembled WGS sequence"/>
</dbReference>
<comment type="caution">
    <text evidence="2">The sequence shown here is derived from an EMBL/GenBank/DDBJ whole genome shotgun (WGS) entry which is preliminary data.</text>
</comment>
<keyword evidence="3" id="KW-1185">Reference proteome</keyword>
<evidence type="ECO:0000256" key="1">
    <source>
        <dbReference type="SAM" id="MobiDB-lite"/>
    </source>
</evidence>
<accession>A0A8H5XPW5</accession>
<feature type="region of interest" description="Disordered" evidence="1">
    <location>
        <begin position="227"/>
        <end position="263"/>
    </location>
</feature>
<gene>
    <name evidence="2" type="ORF">FMUND_15315</name>
</gene>
<feature type="compositionally biased region" description="Basic and acidic residues" evidence="1">
    <location>
        <begin position="228"/>
        <end position="250"/>
    </location>
</feature>
<evidence type="ECO:0000313" key="2">
    <source>
        <dbReference type="EMBL" id="KAF5697728.1"/>
    </source>
</evidence>